<organism evidence="1 2">
    <name type="scientific">Acinetobacter schindleri</name>
    <dbReference type="NCBI Taxonomy" id="108981"/>
    <lineage>
        <taxon>Bacteria</taxon>
        <taxon>Pseudomonadati</taxon>
        <taxon>Pseudomonadota</taxon>
        <taxon>Gammaproteobacteria</taxon>
        <taxon>Moraxellales</taxon>
        <taxon>Moraxellaceae</taxon>
        <taxon>Acinetobacter</taxon>
    </lineage>
</organism>
<gene>
    <name evidence="1" type="ORF">FSC10_09675</name>
</gene>
<evidence type="ECO:0000313" key="1">
    <source>
        <dbReference type="EMBL" id="QIC67620.1"/>
    </source>
</evidence>
<dbReference type="Gene3D" id="1.10.30.50">
    <property type="match status" value="1"/>
</dbReference>
<dbReference type="Proteomes" id="UP000503505">
    <property type="component" value="Chromosome"/>
</dbReference>
<dbReference type="RefSeq" id="WP_163171561.1">
    <property type="nucleotide sequence ID" value="NZ_CP044463.1"/>
</dbReference>
<evidence type="ECO:0000313" key="2">
    <source>
        <dbReference type="Proteomes" id="UP000503505"/>
    </source>
</evidence>
<accession>A0AAE6WV54</accession>
<keyword evidence="1" id="KW-0378">Hydrolase</keyword>
<keyword evidence="1" id="KW-0255">Endonuclease</keyword>
<proteinExistence type="predicted"/>
<sequence length="341" mass="38919">MSEFYEIEPSLENYWRAVILFGRNVASYKFALAKSLYDLKAEGNTIITLDKLAGPFSQHICEHLKFVDKQATSSSSKFLDFCRAYNTGEIDQQTLIAKTVQYGFVNVIDAFHNVHGQELSKRFFMDARKTHGGIILTDDVFQLFEAQNSKDLIDETEARWRLVETAWDMNLPKHLVQIQHDDQGLLVADNKIRRVNVTSAKSALNGYQKSRCFYCFAPITIDQFFEHSADVDHFFPHKLRECDVQKPINGVANLVLACPTCNRGQMGKFDRLPSVNLLERLHKRNEYLITSHHPLRETLIAQTGFTEPARRGFLQDAYNCATLTMGGGKKWKPAQNGISVF</sequence>
<protein>
    <submittedName>
        <fullName evidence="1">HNH endonuclease</fullName>
    </submittedName>
</protein>
<dbReference type="AlphaFoldDB" id="A0AAE6WV54"/>
<reference evidence="1 2" key="1">
    <citation type="submission" date="2019-09" db="EMBL/GenBank/DDBJ databases">
        <title>Non-baumannii Acinetobacter spp. carrying blaNDM-1 isolated in China.</title>
        <authorList>
            <person name="Cui C."/>
            <person name="Chen C."/>
            <person name="Sun J."/>
            <person name="Liu Y."/>
        </authorList>
    </citation>
    <scope>NUCLEOTIDE SEQUENCE [LARGE SCALE GENOMIC DNA]</scope>
    <source>
        <strain evidence="1 2">HZE23-1</strain>
    </source>
</reference>
<name>A0AAE6WV54_9GAMM</name>
<keyword evidence="1" id="KW-0540">Nuclease</keyword>
<dbReference type="EMBL" id="CP044463">
    <property type="protein sequence ID" value="QIC67620.1"/>
    <property type="molecule type" value="Genomic_DNA"/>
</dbReference>
<dbReference type="GO" id="GO:0004519">
    <property type="term" value="F:endonuclease activity"/>
    <property type="evidence" value="ECO:0007669"/>
    <property type="project" value="UniProtKB-KW"/>
</dbReference>